<evidence type="ECO:0000313" key="3">
    <source>
        <dbReference type="EMBL" id="MFI6496699.1"/>
    </source>
</evidence>
<keyword evidence="2" id="KW-0812">Transmembrane</keyword>
<dbReference type="RefSeq" id="WP_397078983.1">
    <property type="nucleotide sequence ID" value="NZ_JBITGY010000001.1"/>
</dbReference>
<dbReference type="Proteomes" id="UP001612741">
    <property type="component" value="Unassembled WGS sequence"/>
</dbReference>
<accession>A0ABW7YQC3</accession>
<feature type="transmembrane region" description="Helical" evidence="2">
    <location>
        <begin position="282"/>
        <end position="300"/>
    </location>
</feature>
<keyword evidence="2" id="KW-0472">Membrane</keyword>
<reference evidence="3 4" key="1">
    <citation type="submission" date="2024-10" db="EMBL/GenBank/DDBJ databases">
        <title>The Natural Products Discovery Center: Release of the First 8490 Sequenced Strains for Exploring Actinobacteria Biosynthetic Diversity.</title>
        <authorList>
            <person name="Kalkreuter E."/>
            <person name="Kautsar S.A."/>
            <person name="Yang D."/>
            <person name="Bader C.D."/>
            <person name="Teijaro C.N."/>
            <person name="Fluegel L."/>
            <person name="Davis C.M."/>
            <person name="Simpson J.R."/>
            <person name="Lauterbach L."/>
            <person name="Steele A.D."/>
            <person name="Gui C."/>
            <person name="Meng S."/>
            <person name="Li G."/>
            <person name="Viehrig K."/>
            <person name="Ye F."/>
            <person name="Su P."/>
            <person name="Kiefer A.F."/>
            <person name="Nichols A."/>
            <person name="Cepeda A.J."/>
            <person name="Yan W."/>
            <person name="Fan B."/>
            <person name="Jiang Y."/>
            <person name="Adhikari A."/>
            <person name="Zheng C.-J."/>
            <person name="Schuster L."/>
            <person name="Cowan T.M."/>
            <person name="Smanski M.J."/>
            <person name="Chevrette M.G."/>
            <person name="De Carvalho L.P.S."/>
            <person name="Shen B."/>
        </authorList>
    </citation>
    <scope>NUCLEOTIDE SEQUENCE [LARGE SCALE GENOMIC DNA]</scope>
    <source>
        <strain evidence="3 4">NPDC050545</strain>
    </source>
</reference>
<evidence type="ECO:0000256" key="1">
    <source>
        <dbReference type="SAM" id="MobiDB-lite"/>
    </source>
</evidence>
<sequence>MKRAVMIKDWALPYWTRGQAGRETPPDLFRVLYYGWLLALTLKLLGSAWDVSWHFKWLRDDLAPPHLLNSAGTALAVALTIVHGYTGYGVDRAALRLIQWGTGIFLIAVPLDLINHRVNGLDITSWSPSHILLYVGTFFMIAGVILGWFTGAPPGRERTVVLGAFFAFFLENVHFPEQHQEYGILSIGAWDNGATYAEPILLQFAADQMGRPVDRVTMVGFSLPVPDALYPVYAVVAGMTVLAAARLMIARFGAATLIAAGYVAFRTLIWPLLTAGGFPPSAVPFFLIAGALAVDVAFAVRIPALRAALGAALATAAVYGGLIVQNALMGGVYGGLTSMNGLLGAPPSATASALWAGLGLLAAWLACEWFAARRKGGLPGGGGPGLRAPAGGDPGGSGEVGAGRALVAQQAGQLPQGVVRRRQGD</sequence>
<protein>
    <submittedName>
        <fullName evidence="3">Uncharacterized protein</fullName>
    </submittedName>
</protein>
<feature type="transmembrane region" description="Helical" evidence="2">
    <location>
        <begin position="93"/>
        <end position="111"/>
    </location>
</feature>
<proteinExistence type="predicted"/>
<feature type="transmembrane region" description="Helical" evidence="2">
    <location>
        <begin position="131"/>
        <end position="152"/>
    </location>
</feature>
<evidence type="ECO:0000256" key="2">
    <source>
        <dbReference type="SAM" id="Phobius"/>
    </source>
</evidence>
<feature type="transmembrane region" description="Helical" evidence="2">
    <location>
        <begin position="159"/>
        <end position="175"/>
    </location>
</feature>
<feature type="transmembrane region" description="Helical" evidence="2">
    <location>
        <begin position="31"/>
        <end position="55"/>
    </location>
</feature>
<name>A0ABW7YQC3_9ACTN</name>
<evidence type="ECO:0000313" key="4">
    <source>
        <dbReference type="Proteomes" id="UP001612741"/>
    </source>
</evidence>
<gene>
    <name evidence="3" type="ORF">ACIBG2_04915</name>
</gene>
<feature type="transmembrane region" description="Helical" evidence="2">
    <location>
        <begin position="307"/>
        <end position="328"/>
    </location>
</feature>
<feature type="transmembrane region" description="Helical" evidence="2">
    <location>
        <begin position="228"/>
        <end position="245"/>
    </location>
</feature>
<organism evidence="3 4">
    <name type="scientific">Nonomuraea typhae</name>
    <dbReference type="NCBI Taxonomy" id="2603600"/>
    <lineage>
        <taxon>Bacteria</taxon>
        <taxon>Bacillati</taxon>
        <taxon>Actinomycetota</taxon>
        <taxon>Actinomycetes</taxon>
        <taxon>Streptosporangiales</taxon>
        <taxon>Streptosporangiaceae</taxon>
        <taxon>Nonomuraea</taxon>
    </lineage>
</organism>
<feature type="compositionally biased region" description="Gly residues" evidence="1">
    <location>
        <begin position="392"/>
        <end position="401"/>
    </location>
</feature>
<dbReference type="EMBL" id="JBITGY010000001">
    <property type="protein sequence ID" value="MFI6496699.1"/>
    <property type="molecule type" value="Genomic_DNA"/>
</dbReference>
<comment type="caution">
    <text evidence="3">The sequence shown here is derived from an EMBL/GenBank/DDBJ whole genome shotgun (WGS) entry which is preliminary data.</text>
</comment>
<keyword evidence="2" id="KW-1133">Transmembrane helix</keyword>
<feature type="transmembrane region" description="Helical" evidence="2">
    <location>
        <begin position="252"/>
        <end position="270"/>
    </location>
</feature>
<keyword evidence="4" id="KW-1185">Reference proteome</keyword>
<feature type="transmembrane region" description="Helical" evidence="2">
    <location>
        <begin position="348"/>
        <end position="367"/>
    </location>
</feature>
<feature type="transmembrane region" description="Helical" evidence="2">
    <location>
        <begin position="67"/>
        <end position="86"/>
    </location>
</feature>
<feature type="region of interest" description="Disordered" evidence="1">
    <location>
        <begin position="381"/>
        <end position="402"/>
    </location>
</feature>